<dbReference type="EMBL" id="MU971359">
    <property type="protein sequence ID" value="KAK9238182.1"/>
    <property type="molecule type" value="Genomic_DNA"/>
</dbReference>
<sequence length="146" mass="15785">MDPVGFLIVVIASLFIPPLGVLFISGCSVDLLINVGLTMLGYLPGLLHAFYLEYIYYSRREDAANGITGGRAPGVYSDTIQSGGYSLRQPRFRESAPAAGPRPAQYRDNPVAPANRPAPPQPQKQTPPPKYEEARADAARQEPGSQ</sequence>
<evidence type="ECO:0000313" key="1">
    <source>
        <dbReference type="EMBL" id="KAK9238182.1"/>
    </source>
</evidence>
<comment type="caution">
    <text evidence="1">The sequence shown here is derived from an EMBL/GenBank/DDBJ whole genome shotgun (WGS) entry which is preliminary data.</text>
</comment>
<evidence type="ECO:0000313" key="2">
    <source>
        <dbReference type="Proteomes" id="UP001433508"/>
    </source>
</evidence>
<keyword evidence="2" id="KW-1185">Reference proteome</keyword>
<gene>
    <name evidence="1" type="ORF">V1525DRAFT_358925</name>
</gene>
<protein>
    <submittedName>
        <fullName evidence="1">Uncharacterized protein</fullName>
    </submittedName>
</protein>
<reference evidence="2" key="1">
    <citation type="journal article" date="2024" name="Front. Bioeng. Biotechnol.">
        <title>Genome-scale model development and genomic sequencing of the oleaginous clade Lipomyces.</title>
        <authorList>
            <person name="Czajka J.J."/>
            <person name="Han Y."/>
            <person name="Kim J."/>
            <person name="Mondo S.J."/>
            <person name="Hofstad B.A."/>
            <person name="Robles A."/>
            <person name="Haridas S."/>
            <person name="Riley R."/>
            <person name="LaButti K."/>
            <person name="Pangilinan J."/>
            <person name="Andreopoulos W."/>
            <person name="Lipzen A."/>
            <person name="Yan J."/>
            <person name="Wang M."/>
            <person name="Ng V."/>
            <person name="Grigoriev I.V."/>
            <person name="Spatafora J.W."/>
            <person name="Magnuson J.K."/>
            <person name="Baker S.E."/>
            <person name="Pomraning K.R."/>
        </authorList>
    </citation>
    <scope>NUCLEOTIDE SEQUENCE [LARGE SCALE GENOMIC DNA]</scope>
    <source>
        <strain evidence="2">CBS 7786</strain>
    </source>
</reference>
<accession>A0ACC3T2M4</accession>
<name>A0ACC3T2M4_LIPKO</name>
<proteinExistence type="predicted"/>
<organism evidence="1 2">
    <name type="scientific">Lipomyces kononenkoae</name>
    <name type="common">Yeast</name>
    <dbReference type="NCBI Taxonomy" id="34357"/>
    <lineage>
        <taxon>Eukaryota</taxon>
        <taxon>Fungi</taxon>
        <taxon>Dikarya</taxon>
        <taxon>Ascomycota</taxon>
        <taxon>Saccharomycotina</taxon>
        <taxon>Lipomycetes</taxon>
        <taxon>Lipomycetales</taxon>
        <taxon>Lipomycetaceae</taxon>
        <taxon>Lipomyces</taxon>
    </lineage>
</organism>
<dbReference type="Proteomes" id="UP001433508">
    <property type="component" value="Unassembled WGS sequence"/>
</dbReference>